<evidence type="ECO:0000313" key="2">
    <source>
        <dbReference type="Proteomes" id="UP001468798"/>
    </source>
</evidence>
<gene>
    <name evidence="1" type="ORF">WFZ86_14735</name>
</gene>
<dbReference type="Proteomes" id="UP001468798">
    <property type="component" value="Unassembled WGS sequence"/>
</dbReference>
<accession>A0ABU9NR18</accession>
<organism evidence="1 2">
    <name type="scientific">Flavobacterium polysaccharolyticum</name>
    <dbReference type="NCBI Taxonomy" id="3133148"/>
    <lineage>
        <taxon>Bacteria</taxon>
        <taxon>Pseudomonadati</taxon>
        <taxon>Bacteroidota</taxon>
        <taxon>Flavobacteriia</taxon>
        <taxon>Flavobacteriales</taxon>
        <taxon>Flavobacteriaceae</taxon>
        <taxon>Flavobacterium</taxon>
    </lineage>
</organism>
<dbReference type="RefSeq" id="WP_342692631.1">
    <property type="nucleotide sequence ID" value="NZ_JBCGDP010000015.1"/>
</dbReference>
<sequence length="93" mass="11046">MITSYTKEEFVLLDFDTKCVIIEHLLTDDYFSGQMEIDFYFIEPENVNILPPKTVAMEERENIEFNALIERLSNKLFEDKTLITIDLENLFED</sequence>
<dbReference type="EMBL" id="JBCGDP010000015">
    <property type="protein sequence ID" value="MEM0577760.1"/>
    <property type="molecule type" value="Genomic_DNA"/>
</dbReference>
<evidence type="ECO:0000313" key="1">
    <source>
        <dbReference type="EMBL" id="MEM0577760.1"/>
    </source>
</evidence>
<keyword evidence="2" id="KW-1185">Reference proteome</keyword>
<protein>
    <submittedName>
        <fullName evidence="1">Uncharacterized protein</fullName>
    </submittedName>
</protein>
<reference evidence="1 2" key="1">
    <citation type="submission" date="2024-03" db="EMBL/GenBank/DDBJ databases">
        <title>Two novel species of the genus Flavobacterium exhibiting potentially degradation of complex polysaccharides.</title>
        <authorList>
            <person name="Lian X."/>
        </authorList>
    </citation>
    <scope>NUCLEOTIDE SEQUENCE [LARGE SCALE GENOMIC DNA]</scope>
    <source>
        <strain evidence="1 2">N6</strain>
    </source>
</reference>
<proteinExistence type="predicted"/>
<comment type="caution">
    <text evidence="1">The sequence shown here is derived from an EMBL/GenBank/DDBJ whole genome shotgun (WGS) entry which is preliminary data.</text>
</comment>
<name>A0ABU9NR18_9FLAO</name>